<feature type="region of interest" description="Disordered" evidence="1">
    <location>
        <begin position="50"/>
        <end position="77"/>
    </location>
</feature>
<dbReference type="Proteomes" id="UP001148838">
    <property type="component" value="Unassembled WGS sequence"/>
</dbReference>
<dbReference type="EMBL" id="JAJSOF020000039">
    <property type="protein sequence ID" value="KAJ4426654.1"/>
    <property type="molecule type" value="Genomic_DNA"/>
</dbReference>
<keyword evidence="3" id="KW-1185">Reference proteome</keyword>
<proteinExistence type="predicted"/>
<sequence>SEISFNHENTVLGAGNSSSSRWQFSNPQAAQQAAHLLGTTVEELARVLFGQSSGGMGTPSTPRAPFRTPSPTDRGLDRDVTGLEALEGMVVGLYGEVLNAIAALINR</sequence>
<reference evidence="2 3" key="1">
    <citation type="journal article" date="2022" name="Allergy">
        <title>Genome assembly and annotation of Periplaneta americana reveal a comprehensive cockroach allergen profile.</title>
        <authorList>
            <person name="Wang L."/>
            <person name="Xiong Q."/>
            <person name="Saelim N."/>
            <person name="Wang L."/>
            <person name="Nong W."/>
            <person name="Wan A.T."/>
            <person name="Shi M."/>
            <person name="Liu X."/>
            <person name="Cao Q."/>
            <person name="Hui J.H.L."/>
            <person name="Sookrung N."/>
            <person name="Leung T.F."/>
            <person name="Tungtrongchitr A."/>
            <person name="Tsui S.K.W."/>
        </authorList>
    </citation>
    <scope>NUCLEOTIDE SEQUENCE [LARGE SCALE GENOMIC DNA]</scope>
    <source>
        <strain evidence="2">PWHHKU_190912</strain>
    </source>
</reference>
<evidence type="ECO:0000256" key="1">
    <source>
        <dbReference type="SAM" id="MobiDB-lite"/>
    </source>
</evidence>
<feature type="region of interest" description="Disordered" evidence="1">
    <location>
        <begin position="1"/>
        <end position="20"/>
    </location>
</feature>
<comment type="caution">
    <text evidence="2">The sequence shown here is derived from an EMBL/GenBank/DDBJ whole genome shotgun (WGS) entry which is preliminary data.</text>
</comment>
<organism evidence="2 3">
    <name type="scientific">Periplaneta americana</name>
    <name type="common">American cockroach</name>
    <name type="synonym">Blatta americana</name>
    <dbReference type="NCBI Taxonomy" id="6978"/>
    <lineage>
        <taxon>Eukaryota</taxon>
        <taxon>Metazoa</taxon>
        <taxon>Ecdysozoa</taxon>
        <taxon>Arthropoda</taxon>
        <taxon>Hexapoda</taxon>
        <taxon>Insecta</taxon>
        <taxon>Pterygota</taxon>
        <taxon>Neoptera</taxon>
        <taxon>Polyneoptera</taxon>
        <taxon>Dictyoptera</taxon>
        <taxon>Blattodea</taxon>
        <taxon>Blattoidea</taxon>
        <taxon>Blattidae</taxon>
        <taxon>Blattinae</taxon>
        <taxon>Periplaneta</taxon>
    </lineage>
</organism>
<accession>A0ABQ8RY85</accession>
<feature type="non-terminal residue" evidence="2">
    <location>
        <position position="1"/>
    </location>
</feature>
<name>A0ABQ8RY85_PERAM</name>
<dbReference type="Gene3D" id="1.20.120.720">
    <property type="entry name" value="Myosin VI head, motor domain, U50 subdomain"/>
    <property type="match status" value="1"/>
</dbReference>
<evidence type="ECO:0000313" key="3">
    <source>
        <dbReference type="Proteomes" id="UP001148838"/>
    </source>
</evidence>
<gene>
    <name evidence="2" type="ORF">ANN_26452</name>
</gene>
<protein>
    <submittedName>
        <fullName evidence="2">Uncharacterized protein</fullName>
    </submittedName>
</protein>
<evidence type="ECO:0000313" key="2">
    <source>
        <dbReference type="EMBL" id="KAJ4426654.1"/>
    </source>
</evidence>